<protein>
    <submittedName>
        <fullName evidence="2">Maturase K</fullName>
    </submittedName>
</protein>
<dbReference type="AlphaFoldDB" id="A0AAE1LQT2"/>
<reference evidence="2" key="2">
    <citation type="journal article" date="2023" name="BMC Genomics">
        <title>Pest status, molecular evolution, and epigenetic factors derived from the genome assembly of Frankliniella fusca, a thysanopteran phytovirus vector.</title>
        <authorList>
            <person name="Catto M.A."/>
            <person name="Labadie P.E."/>
            <person name="Jacobson A.L."/>
            <person name="Kennedy G.G."/>
            <person name="Srinivasan R."/>
            <person name="Hunt B.G."/>
        </authorList>
    </citation>
    <scope>NUCLEOTIDE SEQUENCE</scope>
    <source>
        <strain evidence="2">PL_HMW_Pooled</strain>
    </source>
</reference>
<reference evidence="2" key="1">
    <citation type="submission" date="2021-07" db="EMBL/GenBank/DDBJ databases">
        <authorList>
            <person name="Catto M.A."/>
            <person name="Jacobson A."/>
            <person name="Kennedy G."/>
            <person name="Labadie P."/>
            <person name="Hunt B.G."/>
            <person name="Srinivasan R."/>
        </authorList>
    </citation>
    <scope>NUCLEOTIDE SEQUENCE</scope>
    <source>
        <strain evidence="2">PL_HMW_Pooled</strain>
        <tissue evidence="2">Head</tissue>
    </source>
</reference>
<feature type="transmembrane region" description="Helical" evidence="1">
    <location>
        <begin position="12"/>
        <end position="29"/>
    </location>
</feature>
<gene>
    <name evidence="2" type="ORF">KUF71_015784</name>
</gene>
<accession>A0AAE1LQT2</accession>
<keyword evidence="3" id="KW-1185">Reference proteome</keyword>
<feature type="transmembrane region" description="Helical" evidence="1">
    <location>
        <begin position="160"/>
        <end position="180"/>
    </location>
</feature>
<evidence type="ECO:0000313" key="3">
    <source>
        <dbReference type="Proteomes" id="UP001219518"/>
    </source>
</evidence>
<sequence length="212" mass="23460">MDEVPAAVTRCLWRLQWALGAALGVLPVTGGWPPRPWPRGWAYLAAACSAGLFLFTKVLDHVLTRIAVVESTGAGYTTVTVALIVVRVVVERFSCAHLRTAWCELAQCVFLYTTRHPLSRDAWRDLLGTGLLGMLVSLCSLASYMLFIISSNGRTFLQDIMGVALSLIGPLLFGLSYFLVLHPVAVLKALAADLRHVLYFMCHTICRNRRQR</sequence>
<evidence type="ECO:0000256" key="1">
    <source>
        <dbReference type="SAM" id="Phobius"/>
    </source>
</evidence>
<feature type="transmembrane region" description="Helical" evidence="1">
    <location>
        <begin position="126"/>
        <end position="148"/>
    </location>
</feature>
<comment type="caution">
    <text evidence="2">The sequence shown here is derived from an EMBL/GenBank/DDBJ whole genome shotgun (WGS) entry which is preliminary data.</text>
</comment>
<evidence type="ECO:0000313" key="2">
    <source>
        <dbReference type="EMBL" id="KAK3927499.1"/>
    </source>
</evidence>
<feature type="transmembrane region" description="Helical" evidence="1">
    <location>
        <begin position="66"/>
        <end position="90"/>
    </location>
</feature>
<keyword evidence="1" id="KW-1133">Transmembrane helix</keyword>
<organism evidence="2 3">
    <name type="scientific">Frankliniella fusca</name>
    <dbReference type="NCBI Taxonomy" id="407009"/>
    <lineage>
        <taxon>Eukaryota</taxon>
        <taxon>Metazoa</taxon>
        <taxon>Ecdysozoa</taxon>
        <taxon>Arthropoda</taxon>
        <taxon>Hexapoda</taxon>
        <taxon>Insecta</taxon>
        <taxon>Pterygota</taxon>
        <taxon>Neoptera</taxon>
        <taxon>Paraneoptera</taxon>
        <taxon>Thysanoptera</taxon>
        <taxon>Terebrantia</taxon>
        <taxon>Thripoidea</taxon>
        <taxon>Thripidae</taxon>
        <taxon>Frankliniella</taxon>
    </lineage>
</organism>
<keyword evidence="1" id="KW-0472">Membrane</keyword>
<name>A0AAE1LQT2_9NEOP</name>
<dbReference type="EMBL" id="JAHWGI010001289">
    <property type="protein sequence ID" value="KAK3927499.1"/>
    <property type="molecule type" value="Genomic_DNA"/>
</dbReference>
<proteinExistence type="predicted"/>
<feature type="transmembrane region" description="Helical" evidence="1">
    <location>
        <begin position="41"/>
        <end position="59"/>
    </location>
</feature>
<dbReference type="Proteomes" id="UP001219518">
    <property type="component" value="Unassembled WGS sequence"/>
</dbReference>
<keyword evidence="1" id="KW-0812">Transmembrane</keyword>